<dbReference type="Pfam" id="PF03772">
    <property type="entry name" value="Competence"/>
    <property type="match status" value="1"/>
</dbReference>
<dbReference type="AlphaFoldDB" id="A0A094IVY5"/>
<dbReference type="EMBL" id="JPIN01000001">
    <property type="protein sequence ID" value="KFZ30009.1"/>
    <property type="molecule type" value="Genomic_DNA"/>
</dbReference>
<sequence length="766" mass="85634">MDRWLCTFFGGYLLSFSFTAVLTWQVALLLVGSALLCFIIAHSVRSLTAVVTLIGCVLCGILWGAGNAYLSQSYALTTDWVQRTVPIALKVTEIVATRPESWQLTGSLTHIDNDPQADGLTARLNWYQPHADGPQRLPQAGEIWRLQARLKYPQGTRNQGSGFYHRYLVGQGIQVLGSIKSGQRVGGSVTWRQSLVADVQRATVNHPQADILLALLLGERFAIATETWQTVQQTGLAHLIAISGLHLSLVAGAALWLCWQGLAALTRQRQLRERLNLWRFAPAFALVAAVGYAWLAGFAIATVRALLMFSVFALHRWLGLKVSAPRQFLRAVCLVVLVEPLAPLQMGFWLSVSAVAVILLLNWRWQRYQGRIRAVKELWRFEWFITWLFVPVMLLGFAGVSTAAAVINLVIVPLVSFWVLPLALVGLLPTVLGSYAVAAAIFTLATWPLEQLWPLLEWLAQQPWQWLAAEQLPTWPWWLLSCAVVVVPLNLRYKLGAMAVLLLASAIQQQLPFKRELRVHMLDVEQGSAIVLQRQQQAFIIDTGAAWQGGLSMAERVIQPFLRQQRLQPELGLITHTDNDHQGGWQYLREAYPHLAWFGGANPSPCVAGQSGRWHDVNWRVLHPRSSRAVGNHSNNDSCVVLLEFDDFRLLVTGDIERSAERQLLAELAPLQAQVLIIAHHGSKSSSEGYFIRHVKPSVALVSRGRNNPYGQIHREVTERFQQYRIPIFDTARGGQVSVITDGKQWRVEQPFAAANGAWFDSDPLQ</sequence>
<comment type="subcellular location">
    <subcellularLocation>
        <location evidence="1">Cell membrane</location>
        <topology evidence="1">Multi-pass membrane protein</topology>
    </subcellularLocation>
</comment>
<dbReference type="GO" id="GO:0005886">
    <property type="term" value="C:plasma membrane"/>
    <property type="evidence" value="ECO:0007669"/>
    <property type="project" value="UniProtKB-SubCell"/>
</dbReference>
<evidence type="ECO:0000259" key="7">
    <source>
        <dbReference type="SMART" id="SM00849"/>
    </source>
</evidence>
<feature type="transmembrane region" description="Helical" evidence="6">
    <location>
        <begin position="383"/>
        <end position="400"/>
    </location>
</feature>
<evidence type="ECO:0000256" key="5">
    <source>
        <dbReference type="ARBA" id="ARBA00023136"/>
    </source>
</evidence>
<keyword evidence="5 6" id="KW-0472">Membrane</keyword>
<dbReference type="InterPro" id="IPR004797">
    <property type="entry name" value="Competence_ComEC/Rec2"/>
</dbReference>
<dbReference type="InterPro" id="IPR035681">
    <property type="entry name" value="ComA-like_MBL"/>
</dbReference>
<evidence type="ECO:0000256" key="4">
    <source>
        <dbReference type="ARBA" id="ARBA00022989"/>
    </source>
</evidence>
<dbReference type="eggNOG" id="COG2333">
    <property type="taxonomic scope" value="Bacteria"/>
</dbReference>
<dbReference type="Gene3D" id="3.60.15.10">
    <property type="entry name" value="Ribonuclease Z/Hydroxyacylglutathione hydrolase-like"/>
    <property type="match status" value="2"/>
</dbReference>
<name>A0A094IVY5_9GAMM</name>
<keyword evidence="2" id="KW-1003">Cell membrane</keyword>
<dbReference type="CDD" id="cd07731">
    <property type="entry name" value="ComA-like_MBL-fold"/>
    <property type="match status" value="1"/>
</dbReference>
<evidence type="ECO:0000256" key="2">
    <source>
        <dbReference type="ARBA" id="ARBA00022475"/>
    </source>
</evidence>
<dbReference type="Pfam" id="PF13567">
    <property type="entry name" value="DUF4131"/>
    <property type="match status" value="1"/>
</dbReference>
<feature type="transmembrane region" description="Helical" evidence="6">
    <location>
        <begin position="346"/>
        <end position="363"/>
    </location>
</feature>
<feature type="transmembrane region" description="Helical" evidence="6">
    <location>
        <begin position="236"/>
        <end position="259"/>
    </location>
</feature>
<dbReference type="NCBIfam" id="TIGR00360">
    <property type="entry name" value="ComEC_N-term"/>
    <property type="match status" value="1"/>
</dbReference>
<feature type="domain" description="Metallo-beta-lactamase" evidence="7">
    <location>
        <begin position="526"/>
        <end position="706"/>
    </location>
</feature>
<dbReference type="GO" id="GO:0030420">
    <property type="term" value="P:establishment of competence for transformation"/>
    <property type="evidence" value="ECO:0007669"/>
    <property type="project" value="InterPro"/>
</dbReference>
<evidence type="ECO:0000256" key="1">
    <source>
        <dbReference type="ARBA" id="ARBA00004651"/>
    </source>
</evidence>
<feature type="transmembrane region" description="Helical" evidence="6">
    <location>
        <begin position="47"/>
        <end position="66"/>
    </location>
</feature>
<feature type="transmembrane region" description="Helical" evidence="6">
    <location>
        <begin position="280"/>
        <end position="313"/>
    </location>
</feature>
<dbReference type="SMART" id="SM00849">
    <property type="entry name" value="Lactamase_B"/>
    <property type="match status" value="1"/>
</dbReference>
<dbReference type="NCBIfam" id="TIGR00361">
    <property type="entry name" value="ComEC_Rec2"/>
    <property type="match status" value="1"/>
</dbReference>
<dbReference type="InterPro" id="IPR036866">
    <property type="entry name" value="RibonucZ/Hydroxyglut_hydro"/>
</dbReference>
<keyword evidence="9" id="KW-1185">Reference proteome</keyword>
<evidence type="ECO:0000256" key="3">
    <source>
        <dbReference type="ARBA" id="ARBA00022692"/>
    </source>
</evidence>
<keyword evidence="4 6" id="KW-1133">Transmembrane helix</keyword>
<accession>A0A094IVY5</accession>
<dbReference type="RefSeq" id="WP_034730084.1">
    <property type="nucleotide sequence ID" value="NZ_JPIN01000001.1"/>
</dbReference>
<organism evidence="8 9">
    <name type="scientific">Pseudidiomarina atlantica</name>
    <dbReference type="NCBI Taxonomy" id="1517416"/>
    <lineage>
        <taxon>Bacteria</taxon>
        <taxon>Pseudomonadati</taxon>
        <taxon>Pseudomonadota</taxon>
        <taxon>Gammaproteobacteria</taxon>
        <taxon>Alteromonadales</taxon>
        <taxon>Idiomarinaceae</taxon>
        <taxon>Pseudidiomarina</taxon>
    </lineage>
</organism>
<evidence type="ECO:0000256" key="6">
    <source>
        <dbReference type="SAM" id="Phobius"/>
    </source>
</evidence>
<dbReference type="Proteomes" id="UP000053718">
    <property type="component" value="Unassembled WGS sequence"/>
</dbReference>
<proteinExistence type="predicted"/>
<feature type="transmembrane region" description="Helical" evidence="6">
    <location>
        <begin position="12"/>
        <end position="40"/>
    </location>
</feature>
<dbReference type="OrthoDB" id="9761531at2"/>
<evidence type="ECO:0000313" key="8">
    <source>
        <dbReference type="EMBL" id="KFZ30009.1"/>
    </source>
</evidence>
<dbReference type="eggNOG" id="COG0658">
    <property type="taxonomic scope" value="Bacteria"/>
</dbReference>
<dbReference type="InterPro" id="IPR001279">
    <property type="entry name" value="Metallo-B-lactamas"/>
</dbReference>
<feature type="transmembrane region" description="Helical" evidence="6">
    <location>
        <begin position="406"/>
        <end position="428"/>
    </location>
</feature>
<dbReference type="InterPro" id="IPR052159">
    <property type="entry name" value="Competence_DNA_uptake"/>
</dbReference>
<reference evidence="8 9" key="1">
    <citation type="submission" date="2014-06" db="EMBL/GenBank/DDBJ databases">
        <title>Draft genome sequence of Idiomarina sp. MCCC 1A10513.</title>
        <authorList>
            <person name="Du J."/>
            <person name="Lai Q."/>
            <person name="Shao Z."/>
        </authorList>
    </citation>
    <scope>NUCLEOTIDE SEQUENCE [LARGE SCALE GENOMIC DNA]</scope>
    <source>
        <strain evidence="8 9">MCCC 1A10513</strain>
    </source>
</reference>
<dbReference type="PANTHER" id="PTHR30619:SF1">
    <property type="entry name" value="RECOMBINATION PROTEIN 2"/>
    <property type="match status" value="1"/>
</dbReference>
<dbReference type="STRING" id="1517416.IDAT_02705"/>
<dbReference type="InterPro" id="IPR004477">
    <property type="entry name" value="ComEC_N"/>
</dbReference>
<gene>
    <name evidence="8" type="ORF">IDAT_02705</name>
</gene>
<dbReference type="Pfam" id="PF00753">
    <property type="entry name" value="Lactamase_B"/>
    <property type="match status" value="1"/>
</dbReference>
<evidence type="ECO:0000313" key="9">
    <source>
        <dbReference type="Proteomes" id="UP000053718"/>
    </source>
</evidence>
<dbReference type="PANTHER" id="PTHR30619">
    <property type="entry name" value="DNA INTERNALIZATION/COMPETENCE PROTEIN COMEC/REC2"/>
    <property type="match status" value="1"/>
</dbReference>
<comment type="caution">
    <text evidence="8">The sequence shown here is derived from an EMBL/GenBank/DDBJ whole genome shotgun (WGS) entry which is preliminary data.</text>
</comment>
<dbReference type="SUPFAM" id="SSF56281">
    <property type="entry name" value="Metallo-hydrolase/oxidoreductase"/>
    <property type="match status" value="1"/>
</dbReference>
<protein>
    <recommendedName>
        <fullName evidence="7">Metallo-beta-lactamase domain-containing protein</fullName>
    </recommendedName>
</protein>
<dbReference type="InterPro" id="IPR025405">
    <property type="entry name" value="DUF4131"/>
</dbReference>
<keyword evidence="3 6" id="KW-0812">Transmembrane</keyword>